<evidence type="ECO:0000256" key="1">
    <source>
        <dbReference type="SAM" id="MobiDB-lite"/>
    </source>
</evidence>
<accession>C4JVL3</accession>
<feature type="region of interest" description="Disordered" evidence="1">
    <location>
        <begin position="134"/>
        <end position="153"/>
    </location>
</feature>
<proteinExistence type="predicted"/>
<dbReference type="KEGG" id="ure:UREG_06605"/>
<dbReference type="RefSeq" id="XP_002583638.1">
    <property type="nucleotide sequence ID" value="XM_002583592.1"/>
</dbReference>
<dbReference type="HOGENOM" id="CLU_963763_0_0_1"/>
<dbReference type="VEuPathDB" id="FungiDB:UREG_06605"/>
<dbReference type="AlphaFoldDB" id="C4JVL3"/>
<dbReference type="Proteomes" id="UP000002058">
    <property type="component" value="Unassembled WGS sequence"/>
</dbReference>
<organism evidence="2 3">
    <name type="scientific">Uncinocarpus reesii (strain UAMH 1704)</name>
    <dbReference type="NCBI Taxonomy" id="336963"/>
    <lineage>
        <taxon>Eukaryota</taxon>
        <taxon>Fungi</taxon>
        <taxon>Dikarya</taxon>
        <taxon>Ascomycota</taxon>
        <taxon>Pezizomycotina</taxon>
        <taxon>Eurotiomycetes</taxon>
        <taxon>Eurotiomycetidae</taxon>
        <taxon>Onygenales</taxon>
        <taxon>Onygenaceae</taxon>
        <taxon>Uncinocarpus</taxon>
    </lineage>
</organism>
<reference evidence="3" key="1">
    <citation type="journal article" date="2009" name="Genome Res.">
        <title>Comparative genomic analyses of the human fungal pathogens Coccidioides and their relatives.</title>
        <authorList>
            <person name="Sharpton T.J."/>
            <person name="Stajich J.E."/>
            <person name="Rounsley S.D."/>
            <person name="Gardner M.J."/>
            <person name="Wortman J.R."/>
            <person name="Jordar V.S."/>
            <person name="Maiti R."/>
            <person name="Kodira C.D."/>
            <person name="Neafsey D.E."/>
            <person name="Zeng Q."/>
            <person name="Hung C.-Y."/>
            <person name="McMahan C."/>
            <person name="Muszewska A."/>
            <person name="Grynberg M."/>
            <person name="Mandel M.A."/>
            <person name="Kellner E.M."/>
            <person name="Barker B.M."/>
            <person name="Galgiani J.N."/>
            <person name="Orbach M.J."/>
            <person name="Kirkland T.N."/>
            <person name="Cole G.T."/>
            <person name="Henn M.R."/>
            <person name="Birren B.W."/>
            <person name="Taylor J.W."/>
        </authorList>
    </citation>
    <scope>NUCLEOTIDE SEQUENCE [LARGE SCALE GENOMIC DNA]</scope>
    <source>
        <strain evidence="3">UAMH 1704</strain>
    </source>
</reference>
<protein>
    <submittedName>
        <fullName evidence="2">Uncharacterized protein</fullName>
    </submittedName>
</protein>
<evidence type="ECO:0000313" key="3">
    <source>
        <dbReference type="Proteomes" id="UP000002058"/>
    </source>
</evidence>
<name>C4JVL3_UNCRE</name>
<dbReference type="EMBL" id="CH476618">
    <property type="protein sequence ID" value="EEP81740.1"/>
    <property type="molecule type" value="Genomic_DNA"/>
</dbReference>
<keyword evidence="3" id="KW-1185">Reference proteome</keyword>
<dbReference type="InParanoid" id="C4JVL3"/>
<evidence type="ECO:0000313" key="2">
    <source>
        <dbReference type="EMBL" id="EEP81740.1"/>
    </source>
</evidence>
<gene>
    <name evidence="2" type="ORF">UREG_06605</name>
</gene>
<sequence>MVPANLEFSGKLACEASFTTLAPLQKASVQICPDDLIPANQEALKYHSAARCGIDPVFESTSLPVIELKGKRLSDLDDDDRCERGRRGHSLPPVLSALPHALHYATMRNCPMARTRFVPISIIHRVLVKSDHRNLRGSEQHRSSGRAFKSTTTTTKLPIQASNSDQFLLISPPAPPGPSIQVTNFGAPGGEKGGDDHIINSYLAVRCRRTEDARLSAEIPAPSLNHNSLIGLLDHQSSRAVPASSRVGTPGKLRTQTLVVKVWNPQTLALGSRTSRPDSAVQARSWGIA</sequence>
<dbReference type="GeneID" id="8438434"/>